<evidence type="ECO:0000256" key="7">
    <source>
        <dbReference type="PROSITE-ProRule" id="PRU00050"/>
    </source>
</evidence>
<dbReference type="NCBIfam" id="NF001965">
    <property type="entry name" value="PRK00742.1"/>
    <property type="match status" value="1"/>
</dbReference>
<comment type="PTM">
    <text evidence="6">Phosphorylated by CheA. Phosphorylation of the N-terminal regulatory domain activates the methylesterase activity.</text>
</comment>
<evidence type="ECO:0000256" key="3">
    <source>
        <dbReference type="ARBA" id="ARBA00022553"/>
    </source>
</evidence>
<keyword evidence="1 6" id="KW-0963">Cytoplasm</keyword>
<dbReference type="SUPFAM" id="SSF52738">
    <property type="entry name" value="Methylesterase CheB, C-terminal domain"/>
    <property type="match status" value="1"/>
</dbReference>
<dbReference type="PANTHER" id="PTHR42872:SF6">
    <property type="entry name" value="PROTEIN-GLUTAMATE METHYLESTERASE_PROTEIN-GLUTAMINE GLUTAMINASE"/>
    <property type="match status" value="1"/>
</dbReference>
<dbReference type="CDD" id="cd17541">
    <property type="entry name" value="REC_CheB-like"/>
    <property type="match status" value="1"/>
</dbReference>
<accession>A0AAN1VZ84</accession>
<dbReference type="Gene3D" id="3.40.50.2300">
    <property type="match status" value="1"/>
</dbReference>
<proteinExistence type="inferred from homology"/>
<evidence type="ECO:0000259" key="10">
    <source>
        <dbReference type="PROSITE" id="PS50122"/>
    </source>
</evidence>
<dbReference type="PANTHER" id="PTHR42872">
    <property type="entry name" value="PROTEIN-GLUTAMATE METHYLESTERASE/PROTEIN-GLUTAMINE GLUTAMINASE"/>
    <property type="match status" value="1"/>
</dbReference>
<dbReference type="GO" id="GO:0008984">
    <property type="term" value="F:protein-glutamate methylesterase activity"/>
    <property type="evidence" value="ECO:0007669"/>
    <property type="project" value="UniProtKB-UniRule"/>
</dbReference>
<comment type="function">
    <text evidence="6">Involved in chemotaxis. Part of a chemotaxis signal transduction system that modulates chemotaxis in response to various stimuli. Catalyzes the demethylation of specific methylglutamate residues introduced into the chemoreceptors (methyl-accepting chemotaxis proteins or MCP) by CheR. Also mediates the irreversible deamidation of specific glutamine residues to glutamic acid.</text>
</comment>
<dbReference type="PROSITE" id="PS50110">
    <property type="entry name" value="RESPONSE_REGULATORY"/>
    <property type="match status" value="1"/>
</dbReference>
<dbReference type="AlphaFoldDB" id="A0AAN1VZ84"/>
<evidence type="ECO:0000256" key="4">
    <source>
        <dbReference type="ARBA" id="ARBA00022801"/>
    </source>
</evidence>
<dbReference type="InterPro" id="IPR011006">
    <property type="entry name" value="CheY-like_superfamily"/>
</dbReference>
<dbReference type="Pfam" id="PF01339">
    <property type="entry name" value="CheB_methylest"/>
    <property type="match status" value="1"/>
</dbReference>
<keyword evidence="2 6" id="KW-0145">Chemotaxis</keyword>
<keyword evidence="12" id="KW-1185">Reference proteome</keyword>
<evidence type="ECO:0000313" key="11">
    <source>
        <dbReference type="EMBL" id="BBI99094.1"/>
    </source>
</evidence>
<dbReference type="EC" id="3.1.1.61" evidence="6"/>
<comment type="catalytic activity">
    <reaction evidence="6">
        <text>L-glutaminyl-[protein] + H2O = L-glutamyl-[protein] + NH4(+)</text>
        <dbReference type="Rhea" id="RHEA:16441"/>
        <dbReference type="Rhea" id="RHEA-COMP:10207"/>
        <dbReference type="Rhea" id="RHEA-COMP:10208"/>
        <dbReference type="ChEBI" id="CHEBI:15377"/>
        <dbReference type="ChEBI" id="CHEBI:28938"/>
        <dbReference type="ChEBI" id="CHEBI:29973"/>
        <dbReference type="ChEBI" id="CHEBI:30011"/>
        <dbReference type="EC" id="3.5.1.44"/>
    </reaction>
</comment>
<comment type="similarity">
    <text evidence="6">Belongs to the CheB family.</text>
</comment>
<dbReference type="InterPro" id="IPR008248">
    <property type="entry name" value="CheB-like"/>
</dbReference>
<dbReference type="InterPro" id="IPR035909">
    <property type="entry name" value="CheB_C"/>
</dbReference>
<dbReference type="NCBIfam" id="NF009206">
    <property type="entry name" value="PRK12555.1"/>
    <property type="match status" value="1"/>
</dbReference>
<evidence type="ECO:0000256" key="5">
    <source>
        <dbReference type="ARBA" id="ARBA00048267"/>
    </source>
</evidence>
<dbReference type="KEGG" id="fku:FGKAn22_07870"/>
<feature type="domain" description="CheB-type methylesterase" evidence="10">
    <location>
        <begin position="177"/>
        <end position="364"/>
    </location>
</feature>
<dbReference type="InterPro" id="IPR000673">
    <property type="entry name" value="Sig_transdc_resp-reg_Me-estase"/>
</dbReference>
<dbReference type="GO" id="GO:0005737">
    <property type="term" value="C:cytoplasm"/>
    <property type="evidence" value="ECO:0007669"/>
    <property type="project" value="UniProtKB-SubCell"/>
</dbReference>
<feature type="domain" description="Response regulatory" evidence="9">
    <location>
        <begin position="20"/>
        <end position="138"/>
    </location>
</feature>
<evidence type="ECO:0000256" key="1">
    <source>
        <dbReference type="ARBA" id="ARBA00022490"/>
    </source>
</evidence>
<feature type="active site" evidence="6 7">
    <location>
        <position position="186"/>
    </location>
</feature>
<feature type="modified residue" description="4-aspartylphosphate" evidence="6 8">
    <location>
        <position position="71"/>
    </location>
</feature>
<dbReference type="CDD" id="cd16432">
    <property type="entry name" value="CheB_Rec"/>
    <property type="match status" value="1"/>
</dbReference>
<evidence type="ECO:0000256" key="2">
    <source>
        <dbReference type="ARBA" id="ARBA00022500"/>
    </source>
</evidence>
<evidence type="ECO:0000259" key="9">
    <source>
        <dbReference type="PROSITE" id="PS50110"/>
    </source>
</evidence>
<dbReference type="Proteomes" id="UP001319121">
    <property type="component" value="Chromosome"/>
</dbReference>
<keyword evidence="4 6" id="KW-0378">Hydrolase</keyword>
<dbReference type="HAMAP" id="MF_00099">
    <property type="entry name" value="CheB_chemtxs"/>
    <property type="match status" value="1"/>
</dbReference>
<dbReference type="EMBL" id="AP019536">
    <property type="protein sequence ID" value="BBI99094.1"/>
    <property type="molecule type" value="Genomic_DNA"/>
</dbReference>
<organism evidence="11 12">
    <name type="scientific">Ferrigenium kumadai</name>
    <dbReference type="NCBI Taxonomy" id="1682490"/>
    <lineage>
        <taxon>Bacteria</taxon>
        <taxon>Pseudomonadati</taxon>
        <taxon>Pseudomonadota</taxon>
        <taxon>Betaproteobacteria</taxon>
        <taxon>Nitrosomonadales</taxon>
        <taxon>Gallionellaceae</taxon>
        <taxon>Ferrigenium</taxon>
    </lineage>
</organism>
<sequence length="370" mass="39477">MPGEAHLAMNNLSSSKAPIRVLLVDDSLIMLAILKRILANTPEIQVVGTAINGKEALDRIPFLQPDVICTDLHMPVMDGLEFTRAVMERFPLPILVVSISVQKEQTANIFQVLEAGAVDIMAKPRGVPGAGYEMDAQELIGKIKVLAGVVAIRKRWKEPHPPVPPALTQLTSLRGVPLSIIGIGASTGGPQALEEILSHLPGSLPVPLLCIQHISEGFMQGLVDWLGTKCQLKIVTAETGILPQPGTVYFPREGSHLVVGSHGRLECIDTIPYEGHRPSISVTFKSLALHYGKSAAGVLLTGMGRDGVEGMRAISQTGGTTIAQDEQTSTIFGMPKEAIAANAARYVLPLPKIAPALLKLLNLDADTHTP</sequence>
<dbReference type="SUPFAM" id="SSF52172">
    <property type="entry name" value="CheY-like"/>
    <property type="match status" value="1"/>
</dbReference>
<dbReference type="Pfam" id="PF00072">
    <property type="entry name" value="Response_reg"/>
    <property type="match status" value="1"/>
</dbReference>
<feature type="active site" evidence="6 7">
    <location>
        <position position="306"/>
    </location>
</feature>
<dbReference type="GO" id="GO:0050568">
    <property type="term" value="F:protein-glutamine glutaminase activity"/>
    <property type="evidence" value="ECO:0007669"/>
    <property type="project" value="UniProtKB-UniRule"/>
</dbReference>
<dbReference type="EC" id="3.5.1.44" evidence="6"/>
<dbReference type="SMART" id="SM00448">
    <property type="entry name" value="REC"/>
    <property type="match status" value="1"/>
</dbReference>
<keyword evidence="3 6" id="KW-0597">Phosphoprotein</keyword>
<dbReference type="GO" id="GO:0006935">
    <property type="term" value="P:chemotaxis"/>
    <property type="evidence" value="ECO:0007669"/>
    <property type="project" value="UniProtKB-UniRule"/>
</dbReference>
<feature type="active site" evidence="6 7">
    <location>
        <position position="213"/>
    </location>
</feature>
<dbReference type="GO" id="GO:0000156">
    <property type="term" value="F:phosphorelay response regulator activity"/>
    <property type="evidence" value="ECO:0007669"/>
    <property type="project" value="InterPro"/>
</dbReference>
<name>A0AAN1VZ84_9PROT</name>
<evidence type="ECO:0000256" key="6">
    <source>
        <dbReference type="HAMAP-Rule" id="MF_00099"/>
    </source>
</evidence>
<evidence type="ECO:0000313" key="12">
    <source>
        <dbReference type="Proteomes" id="UP001319121"/>
    </source>
</evidence>
<comment type="catalytic activity">
    <reaction evidence="5 6">
        <text>[protein]-L-glutamate 5-O-methyl ester + H2O = L-glutamyl-[protein] + methanol + H(+)</text>
        <dbReference type="Rhea" id="RHEA:23236"/>
        <dbReference type="Rhea" id="RHEA-COMP:10208"/>
        <dbReference type="Rhea" id="RHEA-COMP:10311"/>
        <dbReference type="ChEBI" id="CHEBI:15377"/>
        <dbReference type="ChEBI" id="CHEBI:15378"/>
        <dbReference type="ChEBI" id="CHEBI:17790"/>
        <dbReference type="ChEBI" id="CHEBI:29973"/>
        <dbReference type="ChEBI" id="CHEBI:82795"/>
        <dbReference type="EC" id="3.1.1.61"/>
    </reaction>
</comment>
<dbReference type="PIRSF" id="PIRSF000876">
    <property type="entry name" value="RR_chemtxs_CheB"/>
    <property type="match status" value="1"/>
</dbReference>
<evidence type="ECO:0000256" key="8">
    <source>
        <dbReference type="PROSITE-ProRule" id="PRU00169"/>
    </source>
</evidence>
<reference evidence="11 12" key="1">
    <citation type="submission" date="2019-03" db="EMBL/GenBank/DDBJ databases">
        <title>Complete genome sequence of Ferrigenium kumadai strain An22, a microaerophilic iron-oxidizing bacterium isolated from a paddy field soil.</title>
        <authorList>
            <person name="Watanabe T."/>
            <person name="Asakawa S."/>
        </authorList>
    </citation>
    <scope>NUCLEOTIDE SEQUENCE [LARGE SCALE GENOMIC DNA]</scope>
    <source>
        <strain evidence="11 12">An22</strain>
    </source>
</reference>
<dbReference type="PROSITE" id="PS50122">
    <property type="entry name" value="CHEB"/>
    <property type="match status" value="1"/>
</dbReference>
<comment type="subcellular location">
    <subcellularLocation>
        <location evidence="6">Cytoplasm</location>
    </subcellularLocation>
</comment>
<dbReference type="InterPro" id="IPR001789">
    <property type="entry name" value="Sig_transdc_resp-reg_receiver"/>
</dbReference>
<dbReference type="Gene3D" id="3.40.50.180">
    <property type="entry name" value="Methylesterase CheB, C-terminal domain"/>
    <property type="match status" value="1"/>
</dbReference>
<protein>
    <recommendedName>
        <fullName evidence="6">Protein-glutamate methylesterase/protein-glutamine glutaminase</fullName>
        <ecNumber evidence="6">3.1.1.61</ecNumber>
        <ecNumber evidence="6">3.5.1.44</ecNumber>
    </recommendedName>
</protein>
<gene>
    <name evidence="6 11" type="primary">cheB</name>
    <name evidence="11" type="ORF">FGKAn22_07870</name>
</gene>
<comment type="domain">
    <text evidence="6">Contains a C-terminal catalytic domain, and an N-terminal region which modulates catalytic activity.</text>
</comment>